<reference evidence="2 3" key="1">
    <citation type="submission" date="2023-07" db="EMBL/GenBank/DDBJ databases">
        <title>Genomic Encyclopedia of Type Strains, Phase IV (KMG-IV): sequencing the most valuable type-strain genomes for metagenomic binning, comparative biology and taxonomic classification.</title>
        <authorList>
            <person name="Goeker M."/>
        </authorList>
    </citation>
    <scope>NUCLEOTIDE SEQUENCE [LARGE SCALE GENOMIC DNA]</scope>
    <source>
        <strain evidence="2 3">DSM 18695</strain>
    </source>
</reference>
<evidence type="ECO:0008006" key="4">
    <source>
        <dbReference type="Google" id="ProtNLM"/>
    </source>
</evidence>
<dbReference type="SUPFAM" id="SSF52833">
    <property type="entry name" value="Thioredoxin-like"/>
    <property type="match status" value="1"/>
</dbReference>
<dbReference type="InterPro" id="IPR036249">
    <property type="entry name" value="Thioredoxin-like_sf"/>
</dbReference>
<feature type="signal peptide" evidence="1">
    <location>
        <begin position="1"/>
        <end position="20"/>
    </location>
</feature>
<sequence length="242" mass="25344">MNGRILWPLGLAALLGVALAAMAPAAAPPSPVKADAAHPVVVELFQSQGCSSCPPANANLNAIAGRPDVLALSFSITYWDYLGWKDTFAQKAFTDRQKTYAAGPLGSQVATPEMVVNGRFDLVGQDQAEVEASLRRAGAPGGPAVRVEPGRVSIAAGPAPGRAADVWLVRYDPRVQNVPIARGENEGRTLPHRNIVRQLVRLGGWNGAAASFILTPPRDPAWRTAVLVQAPGGGPILGAGRR</sequence>
<keyword evidence="1" id="KW-0732">Signal</keyword>
<name>A0ABU0IV04_9CAUL</name>
<organism evidence="2 3">
    <name type="scientific">Caulobacter ginsengisoli</name>
    <dbReference type="NCBI Taxonomy" id="400775"/>
    <lineage>
        <taxon>Bacteria</taxon>
        <taxon>Pseudomonadati</taxon>
        <taxon>Pseudomonadota</taxon>
        <taxon>Alphaproteobacteria</taxon>
        <taxon>Caulobacterales</taxon>
        <taxon>Caulobacteraceae</taxon>
        <taxon>Caulobacter</taxon>
    </lineage>
</organism>
<dbReference type="EMBL" id="JAUSVS010000008">
    <property type="protein sequence ID" value="MDQ0465837.1"/>
    <property type="molecule type" value="Genomic_DNA"/>
</dbReference>
<protein>
    <recommendedName>
        <fullName evidence="4">DUF1223 domain-containing protein</fullName>
    </recommendedName>
</protein>
<comment type="caution">
    <text evidence="2">The sequence shown here is derived from an EMBL/GenBank/DDBJ whole genome shotgun (WGS) entry which is preliminary data.</text>
</comment>
<accession>A0ABU0IV04</accession>
<proteinExistence type="predicted"/>
<dbReference type="PANTHER" id="PTHR36057">
    <property type="match status" value="1"/>
</dbReference>
<dbReference type="Proteomes" id="UP001228905">
    <property type="component" value="Unassembled WGS sequence"/>
</dbReference>
<keyword evidence="3" id="KW-1185">Reference proteome</keyword>
<dbReference type="RefSeq" id="WP_307351484.1">
    <property type="nucleotide sequence ID" value="NZ_JAUSVS010000008.1"/>
</dbReference>
<evidence type="ECO:0000313" key="3">
    <source>
        <dbReference type="Proteomes" id="UP001228905"/>
    </source>
</evidence>
<dbReference type="Pfam" id="PF06764">
    <property type="entry name" value="DUF1223"/>
    <property type="match status" value="1"/>
</dbReference>
<evidence type="ECO:0000256" key="1">
    <source>
        <dbReference type="SAM" id="SignalP"/>
    </source>
</evidence>
<feature type="chain" id="PRO_5046824429" description="DUF1223 domain-containing protein" evidence="1">
    <location>
        <begin position="21"/>
        <end position="242"/>
    </location>
</feature>
<dbReference type="PANTHER" id="PTHR36057:SF1">
    <property type="entry name" value="LIPOPROTEIN LIPID ATTACHMENT SITE-LIKE PROTEIN, PUTATIVE (DUF1223)-RELATED"/>
    <property type="match status" value="1"/>
</dbReference>
<dbReference type="InterPro" id="IPR010634">
    <property type="entry name" value="DUF1223"/>
</dbReference>
<evidence type="ECO:0000313" key="2">
    <source>
        <dbReference type="EMBL" id="MDQ0465837.1"/>
    </source>
</evidence>
<gene>
    <name evidence="2" type="ORF">QO010_003629</name>
</gene>